<dbReference type="SUPFAM" id="SSF54364">
    <property type="entry name" value="Translation initiation factor IF3, N-terminal domain"/>
    <property type="match status" value="1"/>
</dbReference>
<dbReference type="SUPFAM" id="SSF55200">
    <property type="entry name" value="Translation initiation factor IF3, C-terminal domain"/>
    <property type="match status" value="1"/>
</dbReference>
<gene>
    <name evidence="4" type="primary">infC</name>
    <name evidence="8" type="ORF">A2617_00965</name>
</gene>
<accession>A0A1F5N2G7</accession>
<comment type="similarity">
    <text evidence="1 4">Belongs to the IF-3 family.</text>
</comment>
<keyword evidence="2 4" id="KW-0396">Initiation factor</keyword>
<evidence type="ECO:0000256" key="3">
    <source>
        <dbReference type="ARBA" id="ARBA00022917"/>
    </source>
</evidence>
<protein>
    <recommendedName>
        <fullName evidence="4 5">Translation initiation factor IF-3</fullName>
    </recommendedName>
</protein>
<dbReference type="GO" id="GO:0003743">
    <property type="term" value="F:translation initiation factor activity"/>
    <property type="evidence" value="ECO:0007669"/>
    <property type="project" value="UniProtKB-UniRule"/>
</dbReference>
<feature type="domain" description="Translation initiation factor 3 C-terminal" evidence="6">
    <location>
        <begin position="83"/>
        <end position="167"/>
    </location>
</feature>
<evidence type="ECO:0000256" key="2">
    <source>
        <dbReference type="ARBA" id="ARBA00022540"/>
    </source>
</evidence>
<dbReference type="AlphaFoldDB" id="A0A1F5N2G7"/>
<reference evidence="8 9" key="1">
    <citation type="journal article" date="2016" name="Nat. Commun.">
        <title>Thousands of microbial genomes shed light on interconnected biogeochemical processes in an aquifer system.</title>
        <authorList>
            <person name="Anantharaman K."/>
            <person name="Brown C.T."/>
            <person name="Hug L.A."/>
            <person name="Sharon I."/>
            <person name="Castelle C.J."/>
            <person name="Probst A.J."/>
            <person name="Thomas B.C."/>
            <person name="Singh A."/>
            <person name="Wilkins M.J."/>
            <person name="Karaoz U."/>
            <person name="Brodie E.L."/>
            <person name="Williams K.H."/>
            <person name="Hubbard S.S."/>
            <person name="Banfield J.F."/>
        </authorList>
    </citation>
    <scope>NUCLEOTIDE SEQUENCE [LARGE SCALE GENOMIC DNA]</scope>
</reference>
<comment type="function">
    <text evidence="4">IF-3 binds to the 30S ribosomal subunit and shifts the equilibrium between 70S ribosomes and their 50S and 30S subunits in favor of the free subunits, thus enhancing the availability of 30S subunits on which protein synthesis initiation begins.</text>
</comment>
<dbReference type="GO" id="GO:0043022">
    <property type="term" value="F:ribosome binding"/>
    <property type="evidence" value="ECO:0007669"/>
    <property type="project" value="TreeGrafter"/>
</dbReference>
<feature type="domain" description="Translation initiation factor 3 N-terminal" evidence="7">
    <location>
        <begin position="7"/>
        <end position="75"/>
    </location>
</feature>
<name>A0A1F5N2G7_9BACT</name>
<evidence type="ECO:0000259" key="6">
    <source>
        <dbReference type="Pfam" id="PF00707"/>
    </source>
</evidence>
<dbReference type="HAMAP" id="MF_00080">
    <property type="entry name" value="IF_3"/>
    <property type="match status" value="1"/>
</dbReference>
<dbReference type="InterPro" id="IPR001288">
    <property type="entry name" value="Translation_initiation_fac_3"/>
</dbReference>
<organism evidence="8 9">
    <name type="scientific">Candidatus Daviesbacteria bacterium RIFOXYD1_FULL_41_10</name>
    <dbReference type="NCBI Taxonomy" id="1797801"/>
    <lineage>
        <taxon>Bacteria</taxon>
        <taxon>Candidatus Daviesiibacteriota</taxon>
    </lineage>
</organism>
<dbReference type="PANTHER" id="PTHR10938">
    <property type="entry name" value="TRANSLATION INITIATION FACTOR IF-3"/>
    <property type="match status" value="1"/>
</dbReference>
<dbReference type="InterPro" id="IPR036787">
    <property type="entry name" value="T_IF-3_N_sf"/>
</dbReference>
<comment type="subunit">
    <text evidence="4">Monomer.</text>
</comment>
<evidence type="ECO:0000256" key="4">
    <source>
        <dbReference type="HAMAP-Rule" id="MF_00080"/>
    </source>
</evidence>
<dbReference type="PANTHER" id="PTHR10938:SF0">
    <property type="entry name" value="TRANSLATION INITIATION FACTOR IF-3, MITOCHONDRIAL"/>
    <property type="match status" value="1"/>
</dbReference>
<dbReference type="Proteomes" id="UP000177135">
    <property type="component" value="Unassembled WGS sequence"/>
</dbReference>
<dbReference type="Pfam" id="PF00707">
    <property type="entry name" value="IF3_C"/>
    <property type="match status" value="1"/>
</dbReference>
<comment type="caution">
    <text evidence="8">The sequence shown here is derived from an EMBL/GenBank/DDBJ whole genome shotgun (WGS) entry which is preliminary data.</text>
</comment>
<evidence type="ECO:0000313" key="8">
    <source>
        <dbReference type="EMBL" id="OGE71815.1"/>
    </source>
</evidence>
<dbReference type="Gene3D" id="3.30.110.10">
    <property type="entry name" value="Translation initiation factor 3 (IF-3), C-terminal domain"/>
    <property type="match status" value="1"/>
</dbReference>
<dbReference type="Pfam" id="PF05198">
    <property type="entry name" value="IF3_N"/>
    <property type="match status" value="1"/>
</dbReference>
<dbReference type="Gene3D" id="3.10.20.80">
    <property type="entry name" value="Translation initiation factor 3 (IF-3), N-terminal domain"/>
    <property type="match status" value="1"/>
</dbReference>
<dbReference type="NCBIfam" id="TIGR00168">
    <property type="entry name" value="infC"/>
    <property type="match status" value="1"/>
</dbReference>
<evidence type="ECO:0000313" key="9">
    <source>
        <dbReference type="Proteomes" id="UP000177135"/>
    </source>
</evidence>
<dbReference type="InterPro" id="IPR019814">
    <property type="entry name" value="Translation_initiation_fac_3_N"/>
</dbReference>
<evidence type="ECO:0000259" key="7">
    <source>
        <dbReference type="Pfam" id="PF05198"/>
    </source>
</evidence>
<proteinExistence type="inferred from homology"/>
<dbReference type="EMBL" id="MFEC01000005">
    <property type="protein sequence ID" value="OGE71815.1"/>
    <property type="molecule type" value="Genomic_DNA"/>
</dbReference>
<keyword evidence="4" id="KW-0963">Cytoplasm</keyword>
<keyword evidence="3 4" id="KW-0648">Protein biosynthesis</keyword>
<dbReference type="InterPro" id="IPR036788">
    <property type="entry name" value="T_IF-3_C_sf"/>
</dbReference>
<dbReference type="InterPro" id="IPR019815">
    <property type="entry name" value="Translation_initiation_fac_3_C"/>
</dbReference>
<dbReference type="GO" id="GO:0032790">
    <property type="term" value="P:ribosome disassembly"/>
    <property type="evidence" value="ECO:0007669"/>
    <property type="project" value="TreeGrafter"/>
</dbReference>
<sequence length="169" mass="19464">MSKFFRINERIQAQKLRVIDADGTQLGVISRTEALVKARAKGLDLVEVAPNIDPPVARIVDFEKFRYKEEKKEQAARKNVKEVEIKEIWLSPRIAQHDLEVRLRKAQEFLGRGDKVKLTVKFRGREMAHPETGRKVVDHALAFLGRNIKVERETKFEGRHLTTIVGPTK</sequence>
<dbReference type="GO" id="GO:0016020">
    <property type="term" value="C:membrane"/>
    <property type="evidence" value="ECO:0007669"/>
    <property type="project" value="TreeGrafter"/>
</dbReference>
<evidence type="ECO:0000256" key="1">
    <source>
        <dbReference type="ARBA" id="ARBA00005439"/>
    </source>
</evidence>
<dbReference type="GO" id="GO:0005829">
    <property type="term" value="C:cytosol"/>
    <property type="evidence" value="ECO:0007669"/>
    <property type="project" value="TreeGrafter"/>
</dbReference>
<evidence type="ECO:0000256" key="5">
    <source>
        <dbReference type="NCBIfam" id="TIGR00168"/>
    </source>
</evidence>
<comment type="subcellular location">
    <subcellularLocation>
        <location evidence="4">Cytoplasm</location>
    </subcellularLocation>
</comment>